<name>L0GV08_9GAMM</name>
<evidence type="ECO:0000256" key="2">
    <source>
        <dbReference type="ARBA" id="ARBA00009272"/>
    </source>
</evidence>
<dbReference type="PRINTS" id="PR01006">
    <property type="entry name" value="FLGHOOKFLIE"/>
</dbReference>
<dbReference type="RefSeq" id="WP_015279289.1">
    <property type="nucleotide sequence ID" value="NC_019940.1"/>
</dbReference>
<evidence type="ECO:0000313" key="7">
    <source>
        <dbReference type="Proteomes" id="UP000010816"/>
    </source>
</evidence>
<dbReference type="GO" id="GO:0071973">
    <property type="term" value="P:bacterial-type flagellum-dependent cell motility"/>
    <property type="evidence" value="ECO:0007669"/>
    <property type="project" value="InterPro"/>
</dbReference>
<dbReference type="OrthoDB" id="8909229at2"/>
<dbReference type="PANTHER" id="PTHR34653">
    <property type="match status" value="1"/>
</dbReference>
<proteinExistence type="inferred from homology"/>
<comment type="similarity">
    <text evidence="2 5">Belongs to the FliE family.</text>
</comment>
<dbReference type="GO" id="GO:0009425">
    <property type="term" value="C:bacterial-type flagellum basal body"/>
    <property type="evidence" value="ECO:0007669"/>
    <property type="project" value="UniProtKB-SubCell"/>
</dbReference>
<comment type="subcellular location">
    <subcellularLocation>
        <location evidence="1 5">Bacterial flagellum basal body</location>
    </subcellularLocation>
</comment>
<dbReference type="HOGENOM" id="CLU_147249_0_0_6"/>
<dbReference type="NCBIfam" id="TIGR00205">
    <property type="entry name" value="fliE"/>
    <property type="match status" value="1"/>
</dbReference>
<dbReference type="STRING" id="765912.Thimo_0269"/>
<gene>
    <name evidence="5" type="primary">fliE</name>
    <name evidence="6" type="ORF">Thimo_0269</name>
</gene>
<dbReference type="Proteomes" id="UP000010816">
    <property type="component" value="Chromosome"/>
</dbReference>
<keyword evidence="6" id="KW-0966">Cell projection</keyword>
<evidence type="ECO:0000313" key="6">
    <source>
        <dbReference type="EMBL" id="AGA89139.1"/>
    </source>
</evidence>
<dbReference type="GO" id="GO:0003774">
    <property type="term" value="F:cytoskeletal motor activity"/>
    <property type="evidence" value="ECO:0007669"/>
    <property type="project" value="InterPro"/>
</dbReference>
<keyword evidence="7" id="KW-1185">Reference proteome</keyword>
<dbReference type="InterPro" id="IPR001624">
    <property type="entry name" value="FliE"/>
</dbReference>
<keyword evidence="6" id="KW-0969">Cilium</keyword>
<sequence length="109" mass="11706">MKVDDTISPNELLQRLRDLSSRVEGGVAAAGSEPGAPDFSQMLKQSLDQVNAAQQQAASLGQAYEFGDPSVSISELTLAMQRSSLAFQAATQVRNKLVSAYKEIMSMQV</sequence>
<dbReference type="eggNOG" id="COG1677">
    <property type="taxonomic scope" value="Bacteria"/>
</dbReference>
<dbReference type="KEGG" id="tmb:Thimo_0269"/>
<dbReference type="Pfam" id="PF02049">
    <property type="entry name" value="FliE"/>
    <property type="match status" value="1"/>
</dbReference>
<keyword evidence="4 5" id="KW-0975">Bacterial flagellum</keyword>
<evidence type="ECO:0000256" key="3">
    <source>
        <dbReference type="ARBA" id="ARBA00018024"/>
    </source>
</evidence>
<keyword evidence="6" id="KW-0282">Flagellum</keyword>
<evidence type="ECO:0000256" key="4">
    <source>
        <dbReference type="ARBA" id="ARBA00023143"/>
    </source>
</evidence>
<dbReference type="EMBL" id="CP003051">
    <property type="protein sequence ID" value="AGA89139.1"/>
    <property type="molecule type" value="Genomic_DNA"/>
</dbReference>
<evidence type="ECO:0000256" key="1">
    <source>
        <dbReference type="ARBA" id="ARBA00004117"/>
    </source>
</evidence>
<dbReference type="AlphaFoldDB" id="L0GV08"/>
<protein>
    <recommendedName>
        <fullName evidence="3 5">Flagellar hook-basal body complex protein FliE</fullName>
    </recommendedName>
</protein>
<dbReference type="PATRIC" id="fig|765912.4.peg.268"/>
<dbReference type="PANTHER" id="PTHR34653:SF1">
    <property type="entry name" value="FLAGELLAR HOOK-BASAL BODY COMPLEX PROTEIN FLIE"/>
    <property type="match status" value="1"/>
</dbReference>
<accession>L0GV08</accession>
<dbReference type="GO" id="GO:0005198">
    <property type="term" value="F:structural molecule activity"/>
    <property type="evidence" value="ECO:0007669"/>
    <property type="project" value="UniProtKB-UniRule"/>
</dbReference>
<evidence type="ECO:0000256" key="5">
    <source>
        <dbReference type="HAMAP-Rule" id="MF_00724"/>
    </source>
</evidence>
<dbReference type="HAMAP" id="MF_00724">
    <property type="entry name" value="FliE"/>
    <property type="match status" value="1"/>
</dbReference>
<reference evidence="6 7" key="1">
    <citation type="submission" date="2011-09" db="EMBL/GenBank/DDBJ databases">
        <title>Complete sequence of chromosome of Thioflavicoccus mobilis 8321.</title>
        <authorList>
            <consortium name="US DOE Joint Genome Institute"/>
            <person name="Lucas S."/>
            <person name="Han J."/>
            <person name="Lapidus A."/>
            <person name="Cheng J.-F."/>
            <person name="Goodwin L."/>
            <person name="Pitluck S."/>
            <person name="Peters L."/>
            <person name="Ovchinnikova G."/>
            <person name="Lu M."/>
            <person name="Detter J.C."/>
            <person name="Han C."/>
            <person name="Tapia R."/>
            <person name="Land M."/>
            <person name="Hauser L."/>
            <person name="Kyrpides N."/>
            <person name="Ivanova N."/>
            <person name="Pagani I."/>
            <person name="Vogl K."/>
            <person name="Liu Z."/>
            <person name="Imhoff J."/>
            <person name="Thiel V."/>
            <person name="Frigaard N.-U."/>
            <person name="Bryant D."/>
            <person name="Woyke T."/>
        </authorList>
    </citation>
    <scope>NUCLEOTIDE SEQUENCE [LARGE SCALE GENOMIC DNA]</scope>
    <source>
        <strain evidence="6 7">8321</strain>
    </source>
</reference>
<organism evidence="6 7">
    <name type="scientific">Thioflavicoccus mobilis 8321</name>
    <dbReference type="NCBI Taxonomy" id="765912"/>
    <lineage>
        <taxon>Bacteria</taxon>
        <taxon>Pseudomonadati</taxon>
        <taxon>Pseudomonadota</taxon>
        <taxon>Gammaproteobacteria</taxon>
        <taxon>Chromatiales</taxon>
        <taxon>Chromatiaceae</taxon>
        <taxon>Thioflavicoccus</taxon>
    </lineage>
</organism>